<dbReference type="PROSITE" id="PS00027">
    <property type="entry name" value="HOMEOBOX_1"/>
    <property type="match status" value="1"/>
</dbReference>
<evidence type="ECO:0000256" key="7">
    <source>
        <dbReference type="PROSITE-ProRule" id="PRU00108"/>
    </source>
</evidence>
<evidence type="ECO:0000313" key="11">
    <source>
        <dbReference type="EMBL" id="AVK72286.1"/>
    </source>
</evidence>
<evidence type="ECO:0000256" key="5">
    <source>
        <dbReference type="ARBA" id="ARBA00023242"/>
    </source>
</evidence>
<dbReference type="AlphaFoldDB" id="A0A2P1DV72"/>
<evidence type="ECO:0000256" key="8">
    <source>
        <dbReference type="RuleBase" id="RU000682"/>
    </source>
</evidence>
<dbReference type="InterPro" id="IPR001356">
    <property type="entry name" value="HD"/>
</dbReference>
<accession>A0A2P1DV72</accession>
<dbReference type="GO" id="GO:0000981">
    <property type="term" value="F:DNA-binding transcription factor activity, RNA polymerase II-specific"/>
    <property type="evidence" value="ECO:0007669"/>
    <property type="project" value="InterPro"/>
</dbReference>
<dbReference type="InterPro" id="IPR017970">
    <property type="entry name" value="Homeobox_CS"/>
</dbReference>
<dbReference type="InterPro" id="IPR050674">
    <property type="entry name" value="Msh_Homeobox_Regulators"/>
</dbReference>
<dbReference type="PROSITE" id="PS50071">
    <property type="entry name" value="HOMEOBOX_2"/>
    <property type="match status" value="1"/>
</dbReference>
<keyword evidence="4 7" id="KW-0371">Homeobox</keyword>
<evidence type="ECO:0000259" key="10">
    <source>
        <dbReference type="PROSITE" id="PS50071"/>
    </source>
</evidence>
<keyword evidence="3 7" id="KW-0238">DNA-binding</keyword>
<keyword evidence="2" id="KW-0217">Developmental protein</keyword>
<feature type="DNA-binding region" description="Homeobox" evidence="7">
    <location>
        <begin position="93"/>
        <end position="152"/>
    </location>
</feature>
<dbReference type="PANTHER" id="PTHR24338">
    <property type="entry name" value="HOMEOBOX PROTEIN MSX"/>
    <property type="match status" value="1"/>
</dbReference>
<feature type="domain" description="Homeobox" evidence="10">
    <location>
        <begin position="91"/>
        <end position="151"/>
    </location>
</feature>
<evidence type="ECO:0000256" key="4">
    <source>
        <dbReference type="ARBA" id="ARBA00023155"/>
    </source>
</evidence>
<dbReference type="SMART" id="SM00389">
    <property type="entry name" value="HOX"/>
    <property type="match status" value="1"/>
</dbReference>
<evidence type="ECO:0000256" key="2">
    <source>
        <dbReference type="ARBA" id="ARBA00022473"/>
    </source>
</evidence>
<keyword evidence="5 7" id="KW-0539">Nucleus</keyword>
<evidence type="ECO:0000256" key="6">
    <source>
        <dbReference type="ARBA" id="ARBA00038425"/>
    </source>
</evidence>
<dbReference type="GO" id="GO:0048598">
    <property type="term" value="P:embryonic morphogenesis"/>
    <property type="evidence" value="ECO:0007669"/>
    <property type="project" value="TreeGrafter"/>
</dbReference>
<organism evidence="11">
    <name type="scientific">Isodiametra pulchra</name>
    <name type="common">Acoelomorph flatworm</name>
    <name type="synonym">Convoluta pulchra</name>
    <dbReference type="NCBI Taxonomy" id="504439"/>
    <lineage>
        <taxon>Eukaryota</taxon>
        <taxon>Metazoa</taxon>
        <taxon>Xenacoelomorpha</taxon>
        <taxon>Acoelomorpha</taxon>
        <taxon>Acoela</taxon>
        <taxon>Isodiametridae</taxon>
        <taxon>Isodiametra</taxon>
    </lineage>
</organism>
<comment type="similarity">
    <text evidence="6">Belongs to the Msh homeobox family.</text>
</comment>
<evidence type="ECO:0000256" key="3">
    <source>
        <dbReference type="ARBA" id="ARBA00023125"/>
    </source>
</evidence>
<dbReference type="SUPFAM" id="SSF46689">
    <property type="entry name" value="Homeodomain-like"/>
    <property type="match status" value="1"/>
</dbReference>
<name>A0A2P1DV72_ISOPU</name>
<dbReference type="PANTHER" id="PTHR24338:SF0">
    <property type="entry name" value="MUSCLE SEGMENTATION HOMEOBOX"/>
    <property type="match status" value="1"/>
</dbReference>
<protein>
    <submittedName>
        <fullName evidence="11">Msx homeobox protein</fullName>
    </submittedName>
</protein>
<comment type="subcellular location">
    <subcellularLocation>
        <location evidence="1 7 8">Nucleus</location>
    </subcellularLocation>
</comment>
<evidence type="ECO:0000256" key="9">
    <source>
        <dbReference type="SAM" id="MobiDB-lite"/>
    </source>
</evidence>
<dbReference type="InterPro" id="IPR009057">
    <property type="entry name" value="Homeodomain-like_sf"/>
</dbReference>
<feature type="region of interest" description="Disordered" evidence="9">
    <location>
        <begin position="57"/>
        <end position="97"/>
    </location>
</feature>
<reference evidence="11" key="1">
    <citation type="journal article" date="2018" name="Nature">
        <title>Convergent evolution of bilaterian nerve cords.</title>
        <authorList>
            <person name="Martin-Duran J.M."/>
            <person name="Pang K."/>
            <person name="Borve A."/>
            <person name="Le H.S."/>
            <person name="Furu A."/>
            <person name="Cannon J.T."/>
            <person name="Jondelius U."/>
            <person name="Hejnol A."/>
        </authorList>
    </citation>
    <scope>NUCLEOTIDE SEQUENCE</scope>
</reference>
<dbReference type="Pfam" id="PF00046">
    <property type="entry name" value="Homeodomain"/>
    <property type="match status" value="1"/>
</dbReference>
<evidence type="ECO:0000256" key="1">
    <source>
        <dbReference type="ARBA" id="ARBA00004123"/>
    </source>
</evidence>
<dbReference type="EMBL" id="KY709735">
    <property type="protein sequence ID" value="AVK72286.1"/>
    <property type="molecule type" value="mRNA"/>
</dbReference>
<proteinExistence type="evidence at transcript level"/>
<feature type="region of interest" description="Disordered" evidence="9">
    <location>
        <begin position="235"/>
        <end position="255"/>
    </location>
</feature>
<dbReference type="CDD" id="cd00086">
    <property type="entry name" value="homeodomain"/>
    <property type="match status" value="1"/>
</dbReference>
<dbReference type="GO" id="GO:0000977">
    <property type="term" value="F:RNA polymerase II transcription regulatory region sequence-specific DNA binding"/>
    <property type="evidence" value="ECO:0007669"/>
    <property type="project" value="TreeGrafter"/>
</dbReference>
<sequence>MQPSDLSPNSLKFSIDSLLCSRTHEESELPEKKSFEDTCRFSWDDFNKSSLTSELDTEGIKGLGLAESGREALSPPKKGHSPPEKKPASRKLGRNPRVPFSSTQVAVLEQKYQHKQYLSSIDVAELSSLLNLNDSRVKIWFQNRRARARKEQEMSKIPRTIHSTTRPQQVSSLGNLNAHLFFPALCASLETAACRAAAAAVTPSSAAAPPLTPVTSGGGGALRLQQTSTNHYFPSTVSLANPPPKPPMGGLFFSS</sequence>
<dbReference type="GO" id="GO:0005634">
    <property type="term" value="C:nucleus"/>
    <property type="evidence" value="ECO:0007669"/>
    <property type="project" value="UniProtKB-SubCell"/>
</dbReference>
<dbReference type="Gene3D" id="1.10.10.60">
    <property type="entry name" value="Homeodomain-like"/>
    <property type="match status" value="1"/>
</dbReference>